<protein>
    <submittedName>
        <fullName evidence="3">Glycerophosphodiester phosphodiesterase family protein</fullName>
    </submittedName>
</protein>
<keyword evidence="1" id="KW-0812">Transmembrane</keyword>
<keyword evidence="4" id="KW-1185">Reference proteome</keyword>
<reference evidence="3 4" key="1">
    <citation type="submission" date="2009-01" db="EMBL/GenBank/DDBJ databases">
        <authorList>
            <person name="Qin X."/>
            <person name="Bachman B."/>
            <person name="Battles P."/>
            <person name="Bell A."/>
            <person name="Bess C."/>
            <person name="Bickham C."/>
            <person name="Chaboub L."/>
            <person name="Chen D."/>
            <person name="Coyle M."/>
            <person name="Deiros D.R."/>
            <person name="Dinh H."/>
            <person name="Forbes L."/>
            <person name="Fowler G."/>
            <person name="Francisco L."/>
            <person name="Fu Q."/>
            <person name="Gubbala S."/>
            <person name="Hale W."/>
            <person name="Han Y."/>
            <person name="Hemphill L."/>
            <person name="Highlander S.K."/>
            <person name="Hirani K."/>
            <person name="Hogues M."/>
            <person name="Jackson L."/>
            <person name="Jakkamsetti A."/>
            <person name="Javaid M."/>
            <person name="Jiang H."/>
            <person name="Korchina V."/>
            <person name="Kovar C."/>
            <person name="Lara F."/>
            <person name="Lee S."/>
            <person name="Mata R."/>
            <person name="Mathew T."/>
            <person name="Moen C."/>
            <person name="Morales K."/>
            <person name="Munidasa M."/>
            <person name="Nazareth L."/>
            <person name="Ngo R."/>
            <person name="Nguyen L."/>
            <person name="Okwuonu G."/>
            <person name="Ongeri F."/>
            <person name="Patil S."/>
            <person name="Petrosino J."/>
            <person name="Pham C."/>
            <person name="Pham P."/>
            <person name="Pu L.-L."/>
            <person name="Puazo M."/>
            <person name="Raj R."/>
            <person name="Reid J."/>
            <person name="Rouhana J."/>
            <person name="Saada N."/>
            <person name="Shang Y."/>
            <person name="Simmons D."/>
            <person name="Thornton R."/>
            <person name="Warren J."/>
            <person name="Weissenberger G."/>
            <person name="Zhang J."/>
            <person name="Zhang L."/>
            <person name="Zhou C."/>
            <person name="Zhu D."/>
            <person name="Muzny D."/>
            <person name="Worley K."/>
            <person name="Gibbs R."/>
        </authorList>
    </citation>
    <scope>NUCLEOTIDE SEQUENCE [LARGE SCALE GENOMIC DNA]</scope>
    <source>
        <strain evidence="3 4">DSM 16047</strain>
    </source>
</reference>
<name>C2EQ58_9LACO</name>
<comment type="caution">
    <text evidence="3">The sequence shown here is derived from an EMBL/GenBank/DDBJ whole genome shotgun (WGS) entry which is preliminary data.</text>
</comment>
<dbReference type="InterPro" id="IPR030395">
    <property type="entry name" value="GP_PDE_dom"/>
</dbReference>
<dbReference type="PANTHER" id="PTHR46211">
    <property type="entry name" value="GLYCEROPHOSPHORYL DIESTER PHOSPHODIESTERASE"/>
    <property type="match status" value="1"/>
</dbReference>
<keyword evidence="1" id="KW-1133">Transmembrane helix</keyword>
<dbReference type="PATRIC" id="fig|525365.8.peg.478"/>
<dbReference type="GO" id="GO:0006629">
    <property type="term" value="P:lipid metabolic process"/>
    <property type="evidence" value="ECO:0007669"/>
    <property type="project" value="InterPro"/>
</dbReference>
<dbReference type="GO" id="GO:0008081">
    <property type="term" value="F:phosphoric diester hydrolase activity"/>
    <property type="evidence" value="ECO:0007669"/>
    <property type="project" value="InterPro"/>
</dbReference>
<gene>
    <name evidence="3" type="ORF">HMPREF0548_1804</name>
</gene>
<dbReference type="InterPro" id="IPR018476">
    <property type="entry name" value="GlyceroP-diester-Pdiesterase_M"/>
</dbReference>
<dbReference type="CDD" id="cd08579">
    <property type="entry name" value="GDPD_memb_like"/>
    <property type="match status" value="1"/>
</dbReference>
<organism evidence="3 4">
    <name type="scientific">Lactobacillus ultunensis DSM 16047</name>
    <dbReference type="NCBI Taxonomy" id="525365"/>
    <lineage>
        <taxon>Bacteria</taxon>
        <taxon>Bacillati</taxon>
        <taxon>Bacillota</taxon>
        <taxon>Bacilli</taxon>
        <taxon>Lactobacillales</taxon>
        <taxon>Lactobacillaceae</taxon>
        <taxon>Lactobacillus</taxon>
    </lineage>
</organism>
<proteinExistence type="predicted"/>
<dbReference type="PANTHER" id="PTHR46211:SF8">
    <property type="entry name" value="PHOSPHODIESTERASE"/>
    <property type="match status" value="1"/>
</dbReference>
<evidence type="ECO:0000256" key="1">
    <source>
        <dbReference type="SAM" id="Phobius"/>
    </source>
</evidence>
<feature type="transmembrane region" description="Helical" evidence="1">
    <location>
        <begin position="56"/>
        <end position="87"/>
    </location>
</feature>
<dbReference type="Pfam" id="PF03009">
    <property type="entry name" value="GDPD"/>
    <property type="match status" value="1"/>
</dbReference>
<dbReference type="Proteomes" id="UP000005583">
    <property type="component" value="Unassembled WGS sequence"/>
</dbReference>
<accession>C2EQ58</accession>
<dbReference type="PROSITE" id="PS51704">
    <property type="entry name" value="GP_PDE"/>
    <property type="match status" value="1"/>
</dbReference>
<evidence type="ECO:0000259" key="2">
    <source>
        <dbReference type="PROSITE" id="PS51704"/>
    </source>
</evidence>
<dbReference type="STRING" id="525365.HMPREF0548_1804"/>
<feature type="transmembrane region" description="Helical" evidence="1">
    <location>
        <begin position="108"/>
        <end position="132"/>
    </location>
</feature>
<dbReference type="AlphaFoldDB" id="C2EQ58"/>
<dbReference type="InterPro" id="IPR017946">
    <property type="entry name" value="PLC-like_Pdiesterase_TIM-brl"/>
</dbReference>
<dbReference type="EMBL" id="ACGU01000088">
    <property type="protein sequence ID" value="EEJ71345.1"/>
    <property type="molecule type" value="Genomic_DNA"/>
</dbReference>
<dbReference type="eggNOG" id="COG0584">
    <property type="taxonomic scope" value="Bacteria"/>
</dbReference>
<dbReference type="SUPFAM" id="SSF51695">
    <property type="entry name" value="PLC-like phosphodiesterases"/>
    <property type="match status" value="1"/>
</dbReference>
<feature type="transmembrane region" description="Helical" evidence="1">
    <location>
        <begin position="20"/>
        <end position="44"/>
    </location>
</feature>
<feature type="domain" description="GP-PDE" evidence="2">
    <location>
        <begin position="139"/>
        <end position="367"/>
    </location>
</feature>
<dbReference type="Gene3D" id="3.20.20.190">
    <property type="entry name" value="Phosphatidylinositol (PI) phosphodiesterase"/>
    <property type="match status" value="1"/>
</dbReference>
<dbReference type="HOGENOM" id="CLU_030006_15_0_9"/>
<dbReference type="Pfam" id="PF10110">
    <property type="entry name" value="GPDPase_memb"/>
    <property type="match status" value="1"/>
</dbReference>
<sequence>MAMKKSWRLTKNKQWWSIIWRLLVLGIVVAIAIGIFYLVVYGLQLLWDLLPGKYPALIFAIANLTLIQIVSELTIVYATVLSLFIVFKPLKLKRLPIKTRTAVKHRTLAVFTSLVFGAVVVTAVATNIFYLIHVNAHAPLIISHRGVDDQNGVQNTIQSLKKTAKEKPDFVEIDLHETKDKQFIVVHDDNLNKLTGLDEVPSQLTLKQLTKLIAKDNGHEAKLASFDQYIKEAEKLHRKLLVEIKTTPNDSKEMLERFNEKYGKTVLKNKYQLQSLDYHVIEGLHQINPKLTVFYIQPYNFTYPHSLADGYSMEYSTLNTDFIWQAHLQDHPVYAWTINDERLMKEMMYDQVDGIITDKVGLAKKTIKEFQRNSSYANRILNYITVVRMPNDLEA</sequence>
<evidence type="ECO:0000313" key="3">
    <source>
        <dbReference type="EMBL" id="EEJ71345.1"/>
    </source>
</evidence>
<keyword evidence="1" id="KW-0472">Membrane</keyword>
<evidence type="ECO:0000313" key="4">
    <source>
        <dbReference type="Proteomes" id="UP000005583"/>
    </source>
</evidence>